<dbReference type="Proteomes" id="UP001607303">
    <property type="component" value="Unassembled WGS sequence"/>
</dbReference>
<organism evidence="2 3">
    <name type="scientific">Vespula maculifrons</name>
    <name type="common">Eastern yellow jacket</name>
    <name type="synonym">Wasp</name>
    <dbReference type="NCBI Taxonomy" id="7453"/>
    <lineage>
        <taxon>Eukaryota</taxon>
        <taxon>Metazoa</taxon>
        <taxon>Ecdysozoa</taxon>
        <taxon>Arthropoda</taxon>
        <taxon>Hexapoda</taxon>
        <taxon>Insecta</taxon>
        <taxon>Pterygota</taxon>
        <taxon>Neoptera</taxon>
        <taxon>Endopterygota</taxon>
        <taxon>Hymenoptera</taxon>
        <taxon>Apocrita</taxon>
        <taxon>Aculeata</taxon>
        <taxon>Vespoidea</taxon>
        <taxon>Vespidae</taxon>
        <taxon>Vespinae</taxon>
        <taxon>Vespula</taxon>
    </lineage>
</organism>
<evidence type="ECO:0000313" key="3">
    <source>
        <dbReference type="Proteomes" id="UP001607303"/>
    </source>
</evidence>
<accession>A0ABD2AMF7</accession>
<evidence type="ECO:0000313" key="2">
    <source>
        <dbReference type="EMBL" id="KAL2721507.1"/>
    </source>
</evidence>
<feature type="region of interest" description="Disordered" evidence="1">
    <location>
        <begin position="55"/>
        <end position="95"/>
    </location>
</feature>
<reference evidence="2 3" key="1">
    <citation type="journal article" date="2024" name="Ann. Entomol. Soc. Am.">
        <title>Genomic analyses of the southern and eastern yellowjacket wasps (Hymenoptera: Vespidae) reveal evolutionary signatures of social life.</title>
        <authorList>
            <person name="Catto M.A."/>
            <person name="Caine P.B."/>
            <person name="Orr S.E."/>
            <person name="Hunt B.G."/>
            <person name="Goodisman M.A.D."/>
        </authorList>
    </citation>
    <scope>NUCLEOTIDE SEQUENCE [LARGE SCALE GENOMIC DNA]</scope>
    <source>
        <strain evidence="2">232</strain>
        <tissue evidence="2">Head and thorax</tissue>
    </source>
</reference>
<name>A0ABD2AMF7_VESMC</name>
<feature type="compositionally biased region" description="Gly residues" evidence="1">
    <location>
        <begin position="68"/>
        <end position="86"/>
    </location>
</feature>
<protein>
    <submittedName>
        <fullName evidence="2">Uncharacterized protein</fullName>
    </submittedName>
</protein>
<feature type="compositionally biased region" description="Basic and acidic residues" evidence="1">
    <location>
        <begin position="55"/>
        <end position="67"/>
    </location>
</feature>
<dbReference type="AlphaFoldDB" id="A0ABD2AMF7"/>
<proteinExistence type="predicted"/>
<sequence length="126" mass="13729">MVVRQRNRLNSQEIGHKTVVNYSSNFPPMWLSAFQPRTSRTNARNLRYIFLSSSEKCDGGRGEHREGGNGGGGGDGGSGGGGGDGGYLRNTNQERGTLHFATHPVPLIRYFTSPFTVSSHDFRGNL</sequence>
<keyword evidence="3" id="KW-1185">Reference proteome</keyword>
<gene>
    <name evidence="2" type="ORF">V1477_020327</name>
</gene>
<comment type="caution">
    <text evidence="2">The sequence shown here is derived from an EMBL/GenBank/DDBJ whole genome shotgun (WGS) entry which is preliminary data.</text>
</comment>
<dbReference type="EMBL" id="JAYRBN010000116">
    <property type="protein sequence ID" value="KAL2721507.1"/>
    <property type="molecule type" value="Genomic_DNA"/>
</dbReference>
<evidence type="ECO:0000256" key="1">
    <source>
        <dbReference type="SAM" id="MobiDB-lite"/>
    </source>
</evidence>